<protein>
    <submittedName>
        <fullName evidence="8">Uncharacterized protein</fullName>
    </submittedName>
</protein>
<accession>A0AAN9TFL4</accession>
<dbReference type="AlphaFoldDB" id="A0AAN9TFL4"/>
<keyword evidence="3 7" id="KW-0732">Signal</keyword>
<keyword evidence="2" id="KW-0812">Transmembrane</keyword>
<evidence type="ECO:0000256" key="3">
    <source>
        <dbReference type="ARBA" id="ARBA00022729"/>
    </source>
</evidence>
<keyword evidence="4" id="KW-1133">Transmembrane helix</keyword>
<dbReference type="PANTHER" id="PTHR32178:SF6">
    <property type="entry name" value="IG-LIKE DOMAIN-CONTAINING PROTEIN"/>
    <property type="match status" value="1"/>
</dbReference>
<evidence type="ECO:0000256" key="7">
    <source>
        <dbReference type="SAM" id="SignalP"/>
    </source>
</evidence>
<feature type="chain" id="PRO_5042870071" evidence="7">
    <location>
        <begin position="18"/>
        <end position="332"/>
    </location>
</feature>
<dbReference type="Proteomes" id="UP001367676">
    <property type="component" value="Unassembled WGS sequence"/>
</dbReference>
<evidence type="ECO:0000256" key="6">
    <source>
        <dbReference type="ARBA" id="ARBA00023180"/>
    </source>
</evidence>
<keyword evidence="9" id="KW-1185">Reference proteome</keyword>
<evidence type="ECO:0000313" key="9">
    <source>
        <dbReference type="Proteomes" id="UP001367676"/>
    </source>
</evidence>
<evidence type="ECO:0000313" key="8">
    <source>
        <dbReference type="EMBL" id="KAK7582412.1"/>
    </source>
</evidence>
<keyword evidence="6" id="KW-0325">Glycoprotein</keyword>
<dbReference type="EMBL" id="JBBCAQ010000033">
    <property type="protein sequence ID" value="KAK7582412.1"/>
    <property type="molecule type" value="Genomic_DNA"/>
</dbReference>
<name>A0AAN9TFL4_9HEMI</name>
<comment type="caution">
    <text evidence="8">The sequence shown here is derived from an EMBL/GenBank/DDBJ whole genome shotgun (WGS) entry which is preliminary data.</text>
</comment>
<reference evidence="8 9" key="1">
    <citation type="submission" date="2024-03" db="EMBL/GenBank/DDBJ databases">
        <title>Adaptation during the transition from Ophiocordyceps entomopathogen to insect associate is accompanied by gene loss and intensified selection.</title>
        <authorList>
            <person name="Ward C.M."/>
            <person name="Onetto C.A."/>
            <person name="Borneman A.R."/>
        </authorList>
    </citation>
    <scope>NUCLEOTIDE SEQUENCE [LARGE SCALE GENOMIC DNA]</scope>
    <source>
        <strain evidence="8">AWRI1</strain>
        <tissue evidence="8">Single Adult Female</tissue>
    </source>
</reference>
<keyword evidence="5" id="KW-0472">Membrane</keyword>
<gene>
    <name evidence="8" type="ORF">V9T40_013857</name>
</gene>
<comment type="subcellular location">
    <subcellularLocation>
        <location evidence="1">Membrane</location>
        <topology evidence="1">Single-pass type I membrane protein</topology>
    </subcellularLocation>
</comment>
<dbReference type="GO" id="GO:0016020">
    <property type="term" value="C:membrane"/>
    <property type="evidence" value="ECO:0007669"/>
    <property type="project" value="UniProtKB-SubCell"/>
</dbReference>
<evidence type="ECO:0000256" key="4">
    <source>
        <dbReference type="ARBA" id="ARBA00022989"/>
    </source>
</evidence>
<evidence type="ECO:0000256" key="2">
    <source>
        <dbReference type="ARBA" id="ARBA00022692"/>
    </source>
</evidence>
<sequence>METLVFILCVLIQFVFGQDNNLPWRELYCPFTDYLIGRNHTELFHYEYVNAGEYLKVPCCQKNRFFLDEETPLLRNYDELVWYIADIHKDQTGAYYCKEDFATLNEFTFVYYIDIDLPDPNPIRGRIDAFFSYKQVLNALSDHNKVSTDPALVSLRERTGLGLIVDMRWDAWTDCNFCTGEKTRLGRCHMLPVIIDEVSWNNCKGLCALYKNSLHMDCRSYWTVEKIFAASAQFAKEISNFQAVAKCVGPCISNIAAGYDYVKKLRTRILNVGESAVISCPGYTRKKNCYWRQNGEKLTSNEYDPFRKVGGIFFWKQTNWLQTMLCSKHHGR</sequence>
<dbReference type="PANTHER" id="PTHR32178">
    <property type="entry name" value="FAM187"/>
    <property type="match status" value="1"/>
</dbReference>
<evidence type="ECO:0000256" key="5">
    <source>
        <dbReference type="ARBA" id="ARBA00023136"/>
    </source>
</evidence>
<feature type="signal peptide" evidence="7">
    <location>
        <begin position="1"/>
        <end position="17"/>
    </location>
</feature>
<organism evidence="8 9">
    <name type="scientific">Parthenolecanium corni</name>
    <dbReference type="NCBI Taxonomy" id="536013"/>
    <lineage>
        <taxon>Eukaryota</taxon>
        <taxon>Metazoa</taxon>
        <taxon>Ecdysozoa</taxon>
        <taxon>Arthropoda</taxon>
        <taxon>Hexapoda</taxon>
        <taxon>Insecta</taxon>
        <taxon>Pterygota</taxon>
        <taxon>Neoptera</taxon>
        <taxon>Paraneoptera</taxon>
        <taxon>Hemiptera</taxon>
        <taxon>Sternorrhyncha</taxon>
        <taxon>Coccoidea</taxon>
        <taxon>Coccidae</taxon>
        <taxon>Parthenolecanium</taxon>
    </lineage>
</organism>
<evidence type="ECO:0000256" key="1">
    <source>
        <dbReference type="ARBA" id="ARBA00004479"/>
    </source>
</evidence>
<proteinExistence type="predicted"/>
<dbReference type="InterPro" id="IPR039311">
    <property type="entry name" value="FAM187A/B"/>
</dbReference>